<dbReference type="EMBL" id="MT145143">
    <property type="protein sequence ID" value="QJI04049.1"/>
    <property type="molecule type" value="Genomic_DNA"/>
</dbReference>
<evidence type="ECO:0000313" key="3">
    <source>
        <dbReference type="EMBL" id="QJI04049.1"/>
    </source>
</evidence>
<dbReference type="EMBL" id="MT142889">
    <property type="protein sequence ID" value="QJA90068.1"/>
    <property type="molecule type" value="Genomic_DNA"/>
</dbReference>
<evidence type="ECO:0000313" key="2">
    <source>
        <dbReference type="EMBL" id="QJA90068.1"/>
    </source>
</evidence>
<organism evidence="1">
    <name type="scientific">viral metagenome</name>
    <dbReference type="NCBI Taxonomy" id="1070528"/>
    <lineage>
        <taxon>unclassified sequences</taxon>
        <taxon>metagenomes</taxon>
        <taxon>organismal metagenomes</taxon>
    </lineage>
</organism>
<evidence type="ECO:0000313" key="1">
    <source>
        <dbReference type="EMBL" id="QJA75484.1"/>
    </source>
</evidence>
<gene>
    <name evidence="1" type="ORF">MM415A01767_0005</name>
    <name evidence="2" type="ORF">MM415B02452_0004</name>
    <name evidence="3" type="ORF">TM448B05969_0007</name>
</gene>
<reference evidence="1" key="1">
    <citation type="submission" date="2020-03" db="EMBL/GenBank/DDBJ databases">
        <title>The deep terrestrial virosphere.</title>
        <authorList>
            <person name="Holmfeldt K."/>
            <person name="Nilsson E."/>
            <person name="Simone D."/>
            <person name="Lopez-Fernandez M."/>
            <person name="Wu X."/>
            <person name="de Brujin I."/>
            <person name="Lundin D."/>
            <person name="Andersson A."/>
            <person name="Bertilsson S."/>
            <person name="Dopson M."/>
        </authorList>
    </citation>
    <scope>NUCLEOTIDE SEQUENCE</scope>
    <source>
        <strain evidence="1">MM415A01767</strain>
        <strain evidence="2">MM415B02452</strain>
        <strain evidence="3">TM448B05969</strain>
    </source>
</reference>
<dbReference type="EMBL" id="MT142167">
    <property type="protein sequence ID" value="QJA75484.1"/>
    <property type="molecule type" value="Genomic_DNA"/>
</dbReference>
<protein>
    <submittedName>
        <fullName evidence="1">Uncharacterized protein</fullName>
    </submittedName>
</protein>
<accession>A0A6M3K031</accession>
<sequence>MFVQKPISTELAELRKKLRESKDQKESLEIVAAYNAELIEIAKFNAIEDGEDPNMIRMELLKHPE</sequence>
<dbReference type="AlphaFoldDB" id="A0A6M3K031"/>
<proteinExistence type="predicted"/>
<name>A0A6M3K031_9ZZZZ</name>